<dbReference type="InterPro" id="IPR036390">
    <property type="entry name" value="WH_DNA-bd_sf"/>
</dbReference>
<dbReference type="SUPFAM" id="SSF46785">
    <property type="entry name" value="Winged helix' DNA-binding domain"/>
    <property type="match status" value="1"/>
</dbReference>
<dbReference type="Pfam" id="PF03551">
    <property type="entry name" value="PadR"/>
    <property type="match status" value="1"/>
</dbReference>
<comment type="caution">
    <text evidence="3">The sequence shown here is derived from an EMBL/GenBank/DDBJ whole genome shotgun (WGS) entry which is preliminary data.</text>
</comment>
<evidence type="ECO:0000259" key="1">
    <source>
        <dbReference type="Pfam" id="PF03551"/>
    </source>
</evidence>
<dbReference type="InterPro" id="IPR036388">
    <property type="entry name" value="WH-like_DNA-bd_sf"/>
</dbReference>
<sequence>MDVTVSATAGALLGLLSEKPMTGWELVEEARSRVGNFWTIQHSQAYRELAALERDGLSASTKEDVRGRRRYRITDAGRDAYLEWVASTPKDENVRLPFLLTVAFAADIPPARFAELIDDQRRRHTERLEQYVRRRDELADDDSPHGGGRRATLELGIGYERATLAWLDELPAHLGIDLSGSPHES</sequence>
<feature type="domain" description="Transcription regulator PadR N-terminal" evidence="1">
    <location>
        <begin position="12"/>
        <end position="80"/>
    </location>
</feature>
<dbReference type="InterPro" id="IPR005149">
    <property type="entry name" value="Tscrpt_reg_PadR_N"/>
</dbReference>
<dbReference type="Proteomes" id="UP001500467">
    <property type="component" value="Unassembled WGS sequence"/>
</dbReference>
<keyword evidence="4" id="KW-1185">Reference proteome</keyword>
<evidence type="ECO:0000259" key="2">
    <source>
        <dbReference type="Pfam" id="PF10400"/>
    </source>
</evidence>
<dbReference type="InterPro" id="IPR018309">
    <property type="entry name" value="Tscrpt_reg_PadR_C"/>
</dbReference>
<gene>
    <name evidence="3" type="ORF">GCM10009675_00530</name>
</gene>
<reference evidence="3 4" key="1">
    <citation type="journal article" date="2019" name="Int. J. Syst. Evol. Microbiol.">
        <title>The Global Catalogue of Microorganisms (GCM) 10K type strain sequencing project: providing services to taxonomists for standard genome sequencing and annotation.</title>
        <authorList>
            <consortium name="The Broad Institute Genomics Platform"/>
            <consortium name="The Broad Institute Genome Sequencing Center for Infectious Disease"/>
            <person name="Wu L."/>
            <person name="Ma J."/>
        </authorList>
    </citation>
    <scope>NUCLEOTIDE SEQUENCE [LARGE SCALE GENOMIC DNA]</scope>
    <source>
        <strain evidence="3 4">JCM 13022</strain>
    </source>
</reference>
<dbReference type="Gene3D" id="1.10.10.10">
    <property type="entry name" value="Winged helix-like DNA-binding domain superfamily/Winged helix DNA-binding domain"/>
    <property type="match status" value="1"/>
</dbReference>
<feature type="domain" description="Transcription regulator PadR C-terminal" evidence="2">
    <location>
        <begin position="95"/>
        <end position="170"/>
    </location>
</feature>
<accession>A0ABN1V1R9</accession>
<dbReference type="Gene3D" id="6.10.140.190">
    <property type="match status" value="1"/>
</dbReference>
<dbReference type="PANTHER" id="PTHR43252:SF2">
    <property type="entry name" value="TRANSCRIPTION REGULATOR, PADR-LIKE FAMILY"/>
    <property type="match status" value="1"/>
</dbReference>
<dbReference type="EMBL" id="BAAALM010000001">
    <property type="protein sequence ID" value="GAA1190274.1"/>
    <property type="molecule type" value="Genomic_DNA"/>
</dbReference>
<name>A0ABN1V1R9_9PSEU</name>
<dbReference type="PANTHER" id="PTHR43252">
    <property type="entry name" value="TRANSCRIPTIONAL REGULATOR YQJI"/>
    <property type="match status" value="1"/>
</dbReference>
<proteinExistence type="predicted"/>
<evidence type="ECO:0000313" key="3">
    <source>
        <dbReference type="EMBL" id="GAA1190274.1"/>
    </source>
</evidence>
<dbReference type="Pfam" id="PF10400">
    <property type="entry name" value="Vir_act_alpha_C"/>
    <property type="match status" value="1"/>
</dbReference>
<protein>
    <submittedName>
        <fullName evidence="3">PadR family transcriptional regulator</fullName>
    </submittedName>
</protein>
<evidence type="ECO:0000313" key="4">
    <source>
        <dbReference type="Proteomes" id="UP001500467"/>
    </source>
</evidence>
<organism evidence="3 4">
    <name type="scientific">Prauserella alba</name>
    <dbReference type="NCBI Taxonomy" id="176898"/>
    <lineage>
        <taxon>Bacteria</taxon>
        <taxon>Bacillati</taxon>
        <taxon>Actinomycetota</taxon>
        <taxon>Actinomycetes</taxon>
        <taxon>Pseudonocardiales</taxon>
        <taxon>Pseudonocardiaceae</taxon>
        <taxon>Prauserella</taxon>
    </lineage>
</organism>